<dbReference type="Pfam" id="PF02681">
    <property type="entry name" value="DUF212"/>
    <property type="match status" value="1"/>
</dbReference>
<reference evidence="1 2" key="1">
    <citation type="submission" date="2019-12" db="EMBL/GenBank/DDBJ databases">
        <authorList>
            <person name="Alioto T."/>
            <person name="Alioto T."/>
            <person name="Gomez Garrido J."/>
        </authorList>
    </citation>
    <scope>NUCLEOTIDE SEQUENCE [LARGE SCALE GENOMIC DNA]</scope>
</reference>
<comment type="caution">
    <text evidence="1">The sequence shown here is derived from an EMBL/GenBank/DDBJ whole genome shotgun (WGS) entry which is preliminary data.</text>
</comment>
<organism evidence="1 2">
    <name type="scientific">Olea europaea subsp. europaea</name>
    <dbReference type="NCBI Taxonomy" id="158383"/>
    <lineage>
        <taxon>Eukaryota</taxon>
        <taxon>Viridiplantae</taxon>
        <taxon>Streptophyta</taxon>
        <taxon>Embryophyta</taxon>
        <taxon>Tracheophyta</taxon>
        <taxon>Spermatophyta</taxon>
        <taxon>Magnoliopsida</taxon>
        <taxon>eudicotyledons</taxon>
        <taxon>Gunneridae</taxon>
        <taxon>Pentapetalae</taxon>
        <taxon>asterids</taxon>
        <taxon>lamiids</taxon>
        <taxon>Lamiales</taxon>
        <taxon>Oleaceae</taxon>
        <taxon>Oleeae</taxon>
        <taxon>Olea</taxon>
    </lineage>
</organism>
<gene>
    <name evidence="1" type="ORF">OLEA9_A066901</name>
</gene>
<evidence type="ECO:0008006" key="3">
    <source>
        <dbReference type="Google" id="ProtNLM"/>
    </source>
</evidence>
<dbReference type="EMBL" id="CACTIH010001826">
    <property type="protein sequence ID" value="CAA2964595.1"/>
    <property type="molecule type" value="Genomic_DNA"/>
</dbReference>
<evidence type="ECO:0000313" key="1">
    <source>
        <dbReference type="EMBL" id="CAA2964595.1"/>
    </source>
</evidence>
<dbReference type="PANTHER" id="PTHR31446:SF2">
    <property type="entry name" value="ACID PHOSPHATASE_VANADIUM-DEPENDENT HALOPEROXIDASE-RELATED PROTEIN"/>
    <property type="match status" value="1"/>
</dbReference>
<sequence>MLLQSCRFYSFPDTILNPPKTQFLIRKNSRIRSYFPFRCVSKLACPATAVSDVAGIFQNKVLIAAALSAAIGQLSKPITSTLFYGKNFDVKAAIQAGGFPSTHSSAVVATATSLGLERGFSDAIFGLAVVYASLVMYDAQGVRREVGIHAKELNRVLLSARKSSTSGKFTNSFPGELSSDLESTDPLFLEEQSSLQTKQANGFVLLRSGNRKQSTTIRSSGVGSDVGEESVSVSYGSSTLKESVGHTEIEVVAGAVLGFIVSLAICQYL</sequence>
<proteinExistence type="predicted"/>
<dbReference type="PANTHER" id="PTHR31446">
    <property type="entry name" value="ACID PHOSPHATASE/VANADIUM-DEPENDENT HALOPEROXIDASE-RELATED PROTEIN"/>
    <property type="match status" value="1"/>
</dbReference>
<dbReference type="InterPro" id="IPR003832">
    <property type="entry name" value="DUF212"/>
</dbReference>
<dbReference type="Proteomes" id="UP000594638">
    <property type="component" value="Unassembled WGS sequence"/>
</dbReference>
<dbReference type="Gramene" id="OE9A066901T2">
    <property type="protein sequence ID" value="OE9A066901C2"/>
    <property type="gene ID" value="OE9A066901"/>
</dbReference>
<dbReference type="AlphaFoldDB" id="A0A8S0QA72"/>
<evidence type="ECO:0000313" key="2">
    <source>
        <dbReference type="Proteomes" id="UP000594638"/>
    </source>
</evidence>
<dbReference type="OrthoDB" id="1909848at2759"/>
<protein>
    <recommendedName>
        <fullName evidence="3">Acid phosphatase/vanadium-dependent haloperoxidase-related protein</fullName>
    </recommendedName>
</protein>
<name>A0A8S0QA72_OLEEU</name>
<keyword evidence="2" id="KW-1185">Reference proteome</keyword>
<accession>A0A8S0QA72</accession>